<evidence type="ECO:0000313" key="6">
    <source>
        <dbReference type="Proteomes" id="UP000005713"/>
    </source>
</evidence>
<feature type="region of interest" description="Disordered" evidence="4">
    <location>
        <begin position="65"/>
        <end position="93"/>
    </location>
</feature>
<evidence type="ECO:0000256" key="2">
    <source>
        <dbReference type="ARBA" id="ARBA00022603"/>
    </source>
</evidence>
<evidence type="ECO:0000256" key="3">
    <source>
        <dbReference type="ARBA" id="ARBA00022679"/>
    </source>
</evidence>
<proteinExistence type="inferred from homology"/>
<evidence type="ECO:0000256" key="1">
    <source>
        <dbReference type="ARBA" id="ARBA00007137"/>
    </source>
</evidence>
<dbReference type="GO" id="GO:0008168">
    <property type="term" value="F:methyltransferase activity"/>
    <property type="evidence" value="ECO:0007669"/>
    <property type="project" value="UniProtKB-KW"/>
</dbReference>
<dbReference type="GO" id="GO:0032259">
    <property type="term" value="P:methylation"/>
    <property type="evidence" value="ECO:0007669"/>
    <property type="project" value="UniProtKB-KW"/>
</dbReference>
<keyword evidence="2 5" id="KW-0489">Methyltransferase</keyword>
<keyword evidence="3 5" id="KW-0808">Transferase</keyword>
<gene>
    <name evidence="5" type="ORF">SSE37_12881</name>
</gene>
<accession>A3K6W5</accession>
<dbReference type="AlphaFoldDB" id="A3K6W5"/>
<dbReference type="eggNOG" id="COG5598">
    <property type="taxonomic scope" value="Bacteria"/>
</dbReference>
<dbReference type="Proteomes" id="UP000005713">
    <property type="component" value="Unassembled WGS sequence"/>
</dbReference>
<sequence length="93" mass="9902">MRATQMTGQMARHYGLPMRSSGACTANVPDGQAMWETGHALRAAVQSGTHLVCHVVYLAAGRPAGSARIGPAATSRPARPVHDRCASSWQKYL</sequence>
<reference evidence="5 6" key="1">
    <citation type="submission" date="2006-06" db="EMBL/GenBank/DDBJ databases">
        <authorList>
            <person name="Moran M.A."/>
            <person name="Ferriera S."/>
            <person name="Johnson J."/>
            <person name="Kravitz S."/>
            <person name="Beeson K."/>
            <person name="Sutton G."/>
            <person name="Rogers Y.-H."/>
            <person name="Friedman R."/>
            <person name="Frazier M."/>
            <person name="Venter J.C."/>
        </authorList>
    </citation>
    <scope>NUCLEOTIDE SEQUENCE [LARGE SCALE GENOMIC DNA]</scope>
    <source>
        <strain evidence="5 6">E-37</strain>
    </source>
</reference>
<dbReference type="InterPro" id="IPR010426">
    <property type="entry name" value="MTTB_MeTrfase"/>
</dbReference>
<dbReference type="Pfam" id="PF06253">
    <property type="entry name" value="MTTB"/>
    <property type="match status" value="1"/>
</dbReference>
<organism evidence="5 6">
    <name type="scientific">Sagittula stellata (strain ATCC 700073 / DSM 11524 / E-37)</name>
    <dbReference type="NCBI Taxonomy" id="388399"/>
    <lineage>
        <taxon>Bacteria</taxon>
        <taxon>Pseudomonadati</taxon>
        <taxon>Pseudomonadota</taxon>
        <taxon>Alphaproteobacteria</taxon>
        <taxon>Rhodobacterales</taxon>
        <taxon>Roseobacteraceae</taxon>
        <taxon>Sagittula</taxon>
    </lineage>
</organism>
<dbReference type="GO" id="GO:0015948">
    <property type="term" value="P:methanogenesis"/>
    <property type="evidence" value="ECO:0007669"/>
    <property type="project" value="InterPro"/>
</dbReference>
<keyword evidence="6" id="KW-1185">Reference proteome</keyword>
<dbReference type="EMBL" id="AAYA01000011">
    <property type="protein sequence ID" value="EBA07092.1"/>
    <property type="molecule type" value="Genomic_DNA"/>
</dbReference>
<evidence type="ECO:0000313" key="5">
    <source>
        <dbReference type="EMBL" id="EBA07092.1"/>
    </source>
</evidence>
<comment type="similarity">
    <text evidence="1">Belongs to the trimethylamine methyltransferase family.</text>
</comment>
<evidence type="ECO:0000256" key="4">
    <source>
        <dbReference type="SAM" id="MobiDB-lite"/>
    </source>
</evidence>
<name>A3K6W5_SAGS3</name>
<dbReference type="Gene3D" id="3.20.20.480">
    <property type="entry name" value="Trimethylamine methyltransferase-like"/>
    <property type="match status" value="1"/>
</dbReference>
<comment type="caution">
    <text evidence="5">The sequence shown here is derived from an EMBL/GenBank/DDBJ whole genome shotgun (WGS) entry which is preliminary data.</text>
</comment>
<protein>
    <submittedName>
        <fullName evidence="5">Trimethylamine methyltransferase family protein</fullName>
    </submittedName>
</protein>
<dbReference type="InterPro" id="IPR038601">
    <property type="entry name" value="MttB-like_sf"/>
</dbReference>